<gene>
    <name evidence="2" type="ORF">CRV020</name>
</gene>
<organismHost>
    <name type="scientific">Crocodylus porosus</name>
    <name type="common">Saltwater crocodile</name>
    <name type="synonym">Estuarine crocodile</name>
    <dbReference type="NCBI Taxonomy" id="8502"/>
</organismHost>
<keyword evidence="1" id="KW-0812">Transmembrane</keyword>
<organism evidence="2 3">
    <name type="scientific">Nile crocodilepox virus (isolate Crocodylus niloticus/Zimbabwe/Ume/2001)</name>
    <name type="common">CRV</name>
    <dbReference type="NCBI Taxonomy" id="1289473"/>
    <lineage>
        <taxon>Viruses</taxon>
        <taxon>Varidnaviria</taxon>
        <taxon>Bamfordvirae</taxon>
        <taxon>Nucleocytoviricota</taxon>
        <taxon>Pokkesviricetes</taxon>
        <taxon>Chitovirales</taxon>
        <taxon>Poxviridae</taxon>
        <taxon>Chordopoxvirinae</taxon>
        <taxon>Crocodylidpoxvirus</taxon>
        <taxon>Crocodylidpoxvirus nilecrocodilepox</taxon>
        <taxon>Nile crocodilepox virus</taxon>
    </lineage>
</organism>
<keyword evidence="1" id="KW-1133">Transmembrane helix</keyword>
<dbReference type="Proteomes" id="UP000011300">
    <property type="component" value="Segment"/>
</dbReference>
<evidence type="ECO:0000313" key="2">
    <source>
        <dbReference type="EMBL" id="ABJ08911.1"/>
    </source>
</evidence>
<organismHost>
    <name type="scientific">Crocodylus niloticus</name>
    <name type="common">Nile crocodile</name>
    <name type="synonym">African crocodile</name>
    <dbReference type="NCBI Taxonomy" id="8501"/>
</organismHost>
<protein>
    <submittedName>
        <fullName evidence="2">Uncharacterized protein</fullName>
    </submittedName>
</protein>
<keyword evidence="1" id="KW-0472">Membrane</keyword>
<proteinExistence type="predicted"/>
<organismHost>
    <name type="scientific">Crocodylus johnstoni</name>
    <name type="common">Australian freshwater crocodile</name>
    <dbReference type="NCBI Taxonomy" id="184234"/>
</organismHost>
<reference evidence="2 3" key="1">
    <citation type="journal article" date="2006" name="J. Virol.">
        <title>Genome of crocodilepox virus.</title>
        <authorList>
            <person name="Afonso C.L."/>
            <person name="Tulman E.R."/>
            <person name="Delhon G."/>
            <person name="Lu Z."/>
            <person name="Viljoen G.J."/>
            <person name="Wallace D.B."/>
            <person name="Kutish G.F."/>
            <person name="Rock D.L."/>
        </authorList>
    </citation>
    <scope>NUCLEOTIDE SEQUENCE [LARGE SCALE GENOMIC DNA]</scope>
    <source>
        <strain evidence="3">Isolate Crocodylus niloticus/Zimbabwe/Ume/2001</strain>
    </source>
</reference>
<dbReference type="EMBL" id="DQ356948">
    <property type="protein sequence ID" value="ABJ08911.1"/>
    <property type="molecule type" value="Genomic_DNA"/>
</dbReference>
<evidence type="ECO:0000256" key="1">
    <source>
        <dbReference type="SAM" id="Phobius"/>
    </source>
</evidence>
<accession>Q070N1</accession>
<feature type="transmembrane region" description="Helical" evidence="1">
    <location>
        <begin position="102"/>
        <end position="123"/>
    </location>
</feature>
<name>Q070N1_CPRVZ</name>
<dbReference type="GeneID" id="4363465"/>
<dbReference type="KEGG" id="vg:4363465"/>
<sequence length="135" mass="14831">MPVSSSQGRLFAMLLALLAAFFLAVRILTPPPRTTAVYSLVSFCWHPTARWRPMVRCVERFDANLVHLPLMLVLETGEVRHLRQPGSVTVIASMSVRSAAAVLLRALTVSAAFALGVLARIVVRSLIRAVEILVR</sequence>
<evidence type="ECO:0000313" key="3">
    <source>
        <dbReference type="Proteomes" id="UP000011300"/>
    </source>
</evidence>
<keyword evidence="3" id="KW-1185">Reference proteome</keyword>
<dbReference type="RefSeq" id="YP_784210.1">
    <property type="nucleotide sequence ID" value="NC_008030.1"/>
</dbReference>